<organism evidence="2 3">
    <name type="scientific">Dothidotthia symphoricarpi CBS 119687</name>
    <dbReference type="NCBI Taxonomy" id="1392245"/>
    <lineage>
        <taxon>Eukaryota</taxon>
        <taxon>Fungi</taxon>
        <taxon>Dikarya</taxon>
        <taxon>Ascomycota</taxon>
        <taxon>Pezizomycotina</taxon>
        <taxon>Dothideomycetes</taxon>
        <taxon>Pleosporomycetidae</taxon>
        <taxon>Pleosporales</taxon>
        <taxon>Dothidotthiaceae</taxon>
        <taxon>Dothidotthia</taxon>
    </lineage>
</organism>
<reference evidence="2" key="1">
    <citation type="journal article" date="2020" name="Stud. Mycol.">
        <title>101 Dothideomycetes genomes: a test case for predicting lifestyles and emergence of pathogens.</title>
        <authorList>
            <person name="Haridas S."/>
            <person name="Albert R."/>
            <person name="Binder M."/>
            <person name="Bloem J."/>
            <person name="Labutti K."/>
            <person name="Salamov A."/>
            <person name="Andreopoulos B."/>
            <person name="Baker S."/>
            <person name="Barry K."/>
            <person name="Bills G."/>
            <person name="Bluhm B."/>
            <person name="Cannon C."/>
            <person name="Castanera R."/>
            <person name="Culley D."/>
            <person name="Daum C."/>
            <person name="Ezra D."/>
            <person name="Gonzalez J."/>
            <person name="Henrissat B."/>
            <person name="Kuo A."/>
            <person name="Liang C."/>
            <person name="Lipzen A."/>
            <person name="Lutzoni F."/>
            <person name="Magnuson J."/>
            <person name="Mondo S."/>
            <person name="Nolan M."/>
            <person name="Ohm R."/>
            <person name="Pangilinan J."/>
            <person name="Park H.-J."/>
            <person name="Ramirez L."/>
            <person name="Alfaro M."/>
            <person name="Sun H."/>
            <person name="Tritt A."/>
            <person name="Yoshinaga Y."/>
            <person name="Zwiers L.-H."/>
            <person name="Turgeon B."/>
            <person name="Goodwin S."/>
            <person name="Spatafora J."/>
            <person name="Crous P."/>
            <person name="Grigoriev I."/>
        </authorList>
    </citation>
    <scope>NUCLEOTIDE SEQUENCE</scope>
    <source>
        <strain evidence="2">CBS 119687</strain>
    </source>
</reference>
<dbReference type="PANTHER" id="PTHR39609">
    <property type="entry name" value="RFEG-RELATED"/>
    <property type="match status" value="1"/>
</dbReference>
<evidence type="ECO:0000313" key="3">
    <source>
        <dbReference type="Proteomes" id="UP000799771"/>
    </source>
</evidence>
<dbReference type="EMBL" id="ML977497">
    <property type="protein sequence ID" value="KAF2134787.1"/>
    <property type="molecule type" value="Genomic_DNA"/>
</dbReference>
<dbReference type="Proteomes" id="UP000799771">
    <property type="component" value="Unassembled WGS sequence"/>
</dbReference>
<feature type="compositionally biased region" description="Low complexity" evidence="1">
    <location>
        <begin position="209"/>
        <end position="222"/>
    </location>
</feature>
<feature type="compositionally biased region" description="Basic and acidic residues" evidence="1">
    <location>
        <begin position="70"/>
        <end position="79"/>
    </location>
</feature>
<feature type="compositionally biased region" description="Polar residues" evidence="1">
    <location>
        <begin position="234"/>
        <end position="244"/>
    </location>
</feature>
<name>A0A6A6AVB1_9PLEO</name>
<keyword evidence="3" id="KW-1185">Reference proteome</keyword>
<feature type="compositionally biased region" description="Polar residues" evidence="1">
    <location>
        <begin position="174"/>
        <end position="198"/>
    </location>
</feature>
<gene>
    <name evidence="2" type="ORF">P153DRAFT_9465</name>
</gene>
<feature type="region of interest" description="Disordered" evidence="1">
    <location>
        <begin position="70"/>
        <end position="252"/>
    </location>
</feature>
<dbReference type="AlphaFoldDB" id="A0A6A6AVB1"/>
<sequence>MSSTRANQWFVPGDGIAREVITADIQRYLGPDALVRPGVGTGEYQNQPGYWITAYRTLTSQMIQDLKLDSQRWQQERTPGEAGRGVAYQDSRTHAARQHWGPTKPYEHPSEPPRQAAAVSSRTPYASSAGSYSGSEANYTHAPSAAYGSSHPGYQPAPAVSAPRTQPADPYAYPQSSGRDSREYQTQPGYSPYSTQAPTDPYGRPTAPPTASYPASSTTPAPGYYIASDGRQYPLSQQPQSSRNPGPGKRNY</sequence>
<evidence type="ECO:0000256" key="1">
    <source>
        <dbReference type="SAM" id="MobiDB-lite"/>
    </source>
</evidence>
<dbReference type="OrthoDB" id="4146887at2759"/>
<accession>A0A6A6AVB1</accession>
<dbReference type="RefSeq" id="XP_033529174.1">
    <property type="nucleotide sequence ID" value="XM_033673511.1"/>
</dbReference>
<evidence type="ECO:0000313" key="2">
    <source>
        <dbReference type="EMBL" id="KAF2134787.1"/>
    </source>
</evidence>
<proteinExistence type="predicted"/>
<feature type="compositionally biased region" description="Low complexity" evidence="1">
    <location>
        <begin position="125"/>
        <end position="135"/>
    </location>
</feature>
<dbReference type="GeneID" id="54413943"/>
<protein>
    <submittedName>
        <fullName evidence="2">Uncharacterized protein</fullName>
    </submittedName>
</protein>
<dbReference type="PANTHER" id="PTHR39609:SF1">
    <property type="entry name" value="RFEG"/>
    <property type="match status" value="1"/>
</dbReference>